<name>A0A7N2N1D8_QUELO</name>
<evidence type="ECO:0000256" key="1">
    <source>
        <dbReference type="SAM" id="MobiDB-lite"/>
    </source>
</evidence>
<dbReference type="OMA" id="WLCNTIA"/>
<reference evidence="2" key="2">
    <citation type="submission" date="2021-01" db="UniProtKB">
        <authorList>
            <consortium name="EnsemblPlants"/>
        </authorList>
    </citation>
    <scope>IDENTIFICATION</scope>
</reference>
<proteinExistence type="predicted"/>
<dbReference type="EnsemblPlants" id="QL12p000818:mrna">
    <property type="protein sequence ID" value="QL12p000818:mrna"/>
    <property type="gene ID" value="QL12p000818"/>
</dbReference>
<evidence type="ECO:0008006" key="4">
    <source>
        <dbReference type="Google" id="ProtNLM"/>
    </source>
</evidence>
<feature type="region of interest" description="Disordered" evidence="1">
    <location>
        <begin position="422"/>
        <end position="450"/>
    </location>
</feature>
<dbReference type="PANTHER" id="PTHR37766">
    <property type="entry name" value="OS01G0897100 PROTEIN"/>
    <property type="match status" value="1"/>
</dbReference>
<evidence type="ECO:0000313" key="2">
    <source>
        <dbReference type="EnsemblPlants" id="QL12p000818:mrna"/>
    </source>
</evidence>
<feature type="compositionally biased region" description="Basic and acidic residues" evidence="1">
    <location>
        <begin position="422"/>
        <end position="432"/>
    </location>
</feature>
<accession>A0A7N2N1D8</accession>
<dbReference type="FunCoup" id="A0A7N2N1D8">
    <property type="interactions" value="2183"/>
</dbReference>
<dbReference type="InParanoid" id="A0A7N2N1D8"/>
<evidence type="ECO:0000313" key="3">
    <source>
        <dbReference type="Proteomes" id="UP000594261"/>
    </source>
</evidence>
<dbReference type="Proteomes" id="UP000594261">
    <property type="component" value="Chromosome 12"/>
</dbReference>
<keyword evidence="3" id="KW-1185">Reference proteome</keyword>
<dbReference type="Gramene" id="QL12p000818:mrna">
    <property type="protein sequence ID" value="QL12p000818:mrna"/>
    <property type="gene ID" value="QL12p000818"/>
</dbReference>
<dbReference type="AlphaFoldDB" id="A0A7N2N1D8"/>
<protein>
    <recommendedName>
        <fullName evidence="4">Reverse transcriptase domain-containing protein</fullName>
    </recommendedName>
</protein>
<sequence>MVYLFLSEPLWDGDGDDSSCIRISLLNKLESVICSFLMTSEGRSEARLWLCNAIAGMSSVTSYHQRELFVNLLRSNKSPKRALLASQLLQLIFEKRPQIMGSIIANKSYMLKKFFEGNSRRILLWFSNFAAGGGVEHRKGAKALSQFAFVNRDICWEELEWKGKHGQSPAMVATKPHYFLDLDVQLTVENFLENVPEFWSSNEFAESVKDGEILFIDREFFLQYFVDLMYKEDSTDVWEVINKFLIEESFSSLCHRLLIVLEERDLNNFLVLLGKLLNPKLEPKNFSNSSYLFEVIVSKCSDCGSIDQMLLLNAVINQGRQLLRLLRDEEGQEEHAKIKDIVSQICAIPSNANSLVPIFMKCFKTKTVKAIKWLGLQSWVLYYRLSEDCQTPESWESLFKDNDIGFRTSNKYELLHHDDLSEKSGSDLDHKASVRVKHRKKGKRKRRKKNFSHDDTYDIELPDFDTTNRVLGLQANAGSWLLCIDGYSVSWSSTFISSSQSKQSSRVIVSVGCLVLGLRSDLMGITLEFTCSLMSLDRAMLWTDSIFYTVRELVHRVRVTESAVVVDSVESQASLGELVKLDRKEGVTGITLEEKRERDRVISEFSVLVNGFPAVFFPNSRGLRQGDPLSPMLFLLMMEVFSKMLRHMEEADNAILFGDTSVERFLCMRMLLTCFTAFTGLKINISKNEMVPVGEADLPEYLSKHCLSTWMKWIFAKWE</sequence>
<dbReference type="EMBL" id="LRBV02000012">
    <property type="status" value="NOT_ANNOTATED_CDS"/>
    <property type="molecule type" value="Genomic_DNA"/>
</dbReference>
<dbReference type="PANTHER" id="PTHR37766:SF1">
    <property type="entry name" value="OS01G0897100 PROTEIN"/>
    <property type="match status" value="1"/>
</dbReference>
<organism evidence="2 3">
    <name type="scientific">Quercus lobata</name>
    <name type="common">Valley oak</name>
    <dbReference type="NCBI Taxonomy" id="97700"/>
    <lineage>
        <taxon>Eukaryota</taxon>
        <taxon>Viridiplantae</taxon>
        <taxon>Streptophyta</taxon>
        <taxon>Embryophyta</taxon>
        <taxon>Tracheophyta</taxon>
        <taxon>Spermatophyta</taxon>
        <taxon>Magnoliopsida</taxon>
        <taxon>eudicotyledons</taxon>
        <taxon>Gunneridae</taxon>
        <taxon>Pentapetalae</taxon>
        <taxon>rosids</taxon>
        <taxon>fabids</taxon>
        <taxon>Fagales</taxon>
        <taxon>Fagaceae</taxon>
        <taxon>Quercus</taxon>
    </lineage>
</organism>
<feature type="compositionally biased region" description="Basic residues" evidence="1">
    <location>
        <begin position="433"/>
        <end position="450"/>
    </location>
</feature>
<reference evidence="2 3" key="1">
    <citation type="journal article" date="2016" name="G3 (Bethesda)">
        <title>First Draft Assembly and Annotation of the Genome of a California Endemic Oak Quercus lobata Nee (Fagaceae).</title>
        <authorList>
            <person name="Sork V.L."/>
            <person name="Fitz-Gibbon S.T."/>
            <person name="Puiu D."/>
            <person name="Crepeau M."/>
            <person name="Gugger P.F."/>
            <person name="Sherman R."/>
            <person name="Stevens K."/>
            <person name="Langley C.H."/>
            <person name="Pellegrini M."/>
            <person name="Salzberg S.L."/>
        </authorList>
    </citation>
    <scope>NUCLEOTIDE SEQUENCE [LARGE SCALE GENOMIC DNA]</scope>
    <source>
        <strain evidence="2 3">cv. SW786</strain>
    </source>
</reference>